<evidence type="ECO:0000313" key="1">
    <source>
        <dbReference type="EMBL" id="MPD07006.1"/>
    </source>
</evidence>
<dbReference type="Proteomes" id="UP000324222">
    <property type="component" value="Unassembled WGS sequence"/>
</dbReference>
<sequence length="148" mass="16676">MEVTRYRHSEIGGADLSHCMGTPANELKGIYITFILPTLMYVSPVWSSSLTCTQQQQMEDVQTRAWRIILSPAYTNYVHALPTLISPHWLSNTERASSGWVACCATHGYDTFPPTRTSQPMPQVTQTWSRHLKPRGPNVTNTVRAINN</sequence>
<name>A0A5B7KJH2_PORTR</name>
<accession>A0A5B7KJH2</accession>
<keyword evidence="2" id="KW-1185">Reference proteome</keyword>
<organism evidence="1 2">
    <name type="scientific">Portunus trituberculatus</name>
    <name type="common">Swimming crab</name>
    <name type="synonym">Neptunus trituberculatus</name>
    <dbReference type="NCBI Taxonomy" id="210409"/>
    <lineage>
        <taxon>Eukaryota</taxon>
        <taxon>Metazoa</taxon>
        <taxon>Ecdysozoa</taxon>
        <taxon>Arthropoda</taxon>
        <taxon>Crustacea</taxon>
        <taxon>Multicrustacea</taxon>
        <taxon>Malacostraca</taxon>
        <taxon>Eumalacostraca</taxon>
        <taxon>Eucarida</taxon>
        <taxon>Decapoda</taxon>
        <taxon>Pleocyemata</taxon>
        <taxon>Brachyura</taxon>
        <taxon>Eubrachyura</taxon>
        <taxon>Portunoidea</taxon>
        <taxon>Portunidae</taxon>
        <taxon>Portuninae</taxon>
        <taxon>Portunus</taxon>
    </lineage>
</organism>
<reference evidence="1 2" key="1">
    <citation type="submission" date="2019-05" db="EMBL/GenBank/DDBJ databases">
        <title>Another draft genome of Portunus trituberculatus and its Hox gene families provides insights of decapod evolution.</title>
        <authorList>
            <person name="Jeong J.-H."/>
            <person name="Song I."/>
            <person name="Kim S."/>
            <person name="Choi T."/>
            <person name="Kim D."/>
            <person name="Ryu S."/>
            <person name="Kim W."/>
        </authorList>
    </citation>
    <scope>NUCLEOTIDE SEQUENCE [LARGE SCALE GENOMIC DNA]</scope>
    <source>
        <tissue evidence="1">Muscle</tissue>
    </source>
</reference>
<proteinExistence type="predicted"/>
<protein>
    <submittedName>
        <fullName evidence="1">Uncharacterized protein</fullName>
    </submittedName>
</protein>
<dbReference type="EMBL" id="VSRR010154250">
    <property type="protein sequence ID" value="MPD07006.1"/>
    <property type="molecule type" value="Genomic_DNA"/>
</dbReference>
<dbReference type="AlphaFoldDB" id="A0A5B7KJH2"/>
<evidence type="ECO:0000313" key="2">
    <source>
        <dbReference type="Proteomes" id="UP000324222"/>
    </source>
</evidence>
<comment type="caution">
    <text evidence="1">The sequence shown here is derived from an EMBL/GenBank/DDBJ whole genome shotgun (WGS) entry which is preliminary data.</text>
</comment>
<gene>
    <name evidence="1" type="ORF">E2C01_102847</name>
</gene>